<dbReference type="InterPro" id="IPR038653">
    <property type="entry name" value="Put_CMD_sf"/>
</dbReference>
<proteinExistence type="predicted"/>
<dbReference type="Proteomes" id="UP000284434">
    <property type="component" value="Unassembled WGS sequence"/>
</dbReference>
<dbReference type="Gene3D" id="2.60.120.890">
    <property type="entry name" value="BT2081, beta-jelly-roll domain"/>
    <property type="match status" value="1"/>
</dbReference>
<evidence type="ECO:0000313" key="4">
    <source>
        <dbReference type="EMBL" id="MDB9224020.1"/>
    </source>
</evidence>
<dbReference type="InterPro" id="IPR025112">
    <property type="entry name" value="PCMD"/>
</dbReference>
<evidence type="ECO:0000259" key="3">
    <source>
        <dbReference type="Pfam" id="PF13944"/>
    </source>
</evidence>
<comment type="caution">
    <text evidence="5">The sequence shown here is derived from an EMBL/GenBank/DDBJ whole genome shotgun (WGS) entry which is preliminary data.</text>
</comment>
<feature type="domain" description="Putative carbohydrate metabolism" evidence="2">
    <location>
        <begin position="294"/>
        <end position="517"/>
    </location>
</feature>
<evidence type="ECO:0000313" key="6">
    <source>
        <dbReference type="EMBL" id="RGY07454.1"/>
    </source>
</evidence>
<name>A0A412TSD7_9BACT</name>
<evidence type="ECO:0000313" key="8">
    <source>
        <dbReference type="Proteomes" id="UP000284434"/>
    </source>
</evidence>
<dbReference type="EMBL" id="QRYC01000008">
    <property type="protein sequence ID" value="RGU56772.1"/>
    <property type="molecule type" value="Genomic_DNA"/>
</dbReference>
<accession>A0A412TSD7</accession>
<protein>
    <submittedName>
        <fullName evidence="4">PCMD domain-containing protein</fullName>
    </submittedName>
</protein>
<dbReference type="RefSeq" id="WP_046402558.1">
    <property type="nucleotide sequence ID" value="NZ_JADMSC010000031.1"/>
</dbReference>
<reference evidence="4" key="2">
    <citation type="submission" date="2023-01" db="EMBL/GenBank/DDBJ databases">
        <title>Human gut microbiome strain richness.</title>
        <authorList>
            <person name="Chen-Liaw A."/>
        </authorList>
    </citation>
    <scope>NUCLEOTIDE SEQUENCE</scope>
    <source>
        <strain evidence="4">RTP21484st1_B7_RTP21484_190118</strain>
    </source>
</reference>
<reference evidence="7 8" key="1">
    <citation type="submission" date="2018-08" db="EMBL/GenBank/DDBJ databases">
        <title>A genome reference for cultivated species of the human gut microbiota.</title>
        <authorList>
            <person name="Zou Y."/>
            <person name="Xue W."/>
            <person name="Luo G."/>
        </authorList>
    </citation>
    <scope>NUCLEOTIDE SEQUENCE [LARGE SCALE GENOMIC DNA]</scope>
    <source>
        <strain evidence="5 7">AF16-14</strain>
        <strain evidence="6 8">OF03-11</strain>
    </source>
</reference>
<dbReference type="Pfam" id="PF13201">
    <property type="entry name" value="PCMD"/>
    <property type="match status" value="1"/>
</dbReference>
<sequence>MKKLILFLFVALFSLGFVACKDDDNSLPIEEKIAGSYKGTLDIMMYSDGTSDGVEIAKNFPQKVYLYKVNDETIKMELKNLSVIGLDFGTIAIDEAVVIENGDSYSFTGEQELDLTDKNLGKCNVKVVGEVKNDKMILNIEVAVPAPLNQTVKVTFAGNRLTGGESTAADITAFTFAEGMGGNSAVIIQPQINGTDITFMVADTTGTETLKTLIPTIAVSEKATVMPASGVAQDFSGKVTYTVIAEDGTQQVYTVSIVQTMSYYDFESWVFHSAEATDDEGNIVPSDLDYYDPAGWATSNSALVLLKGLLSACPMDAVGVGEADGRSGKGARLVSNDSKGMYMLTVVPKVTAASLFLGEFVVDMGNTLKSTHFGVPYYNQPQTVKGYYKYKAGETYYKTEVSGSGWSTVVTGVPVPEMTDSCAITAVLYEVNDYTTEWLDGVTLYDPATTNIVAIGMFTDGAEKSAFTPFEVSLNYLKAYDPAKKYKFSIICSSSKNGAEFAGAPGSELIVDDIEIINAE</sequence>
<evidence type="ECO:0000259" key="2">
    <source>
        <dbReference type="Pfam" id="PF13201"/>
    </source>
</evidence>
<dbReference type="AlphaFoldDB" id="A0A412TSD7"/>
<dbReference type="EMBL" id="QSCO01000008">
    <property type="protein sequence ID" value="RGY07454.1"/>
    <property type="molecule type" value="Genomic_DNA"/>
</dbReference>
<dbReference type="PROSITE" id="PS51257">
    <property type="entry name" value="PROKAR_LIPOPROTEIN"/>
    <property type="match status" value="1"/>
</dbReference>
<feature type="chain" id="PRO_5042713400" evidence="1">
    <location>
        <begin position="20"/>
        <end position="520"/>
    </location>
</feature>
<feature type="signal peptide" evidence="1">
    <location>
        <begin position="1"/>
        <end position="19"/>
    </location>
</feature>
<evidence type="ECO:0000256" key="1">
    <source>
        <dbReference type="SAM" id="SignalP"/>
    </source>
</evidence>
<evidence type="ECO:0000313" key="7">
    <source>
        <dbReference type="Proteomes" id="UP000284243"/>
    </source>
</evidence>
<keyword evidence="1" id="KW-0732">Signal</keyword>
<feature type="domain" description="Lipocalin-like" evidence="3">
    <location>
        <begin position="33"/>
        <end position="159"/>
    </location>
</feature>
<dbReference type="EMBL" id="JAQMRD010000018">
    <property type="protein sequence ID" value="MDB9224020.1"/>
    <property type="molecule type" value="Genomic_DNA"/>
</dbReference>
<gene>
    <name evidence="5" type="ORF">DWW57_07840</name>
    <name evidence="6" type="ORF">DXA53_07305</name>
    <name evidence="4" type="ORF">PN645_13520</name>
</gene>
<organism evidence="5 7">
    <name type="scientific">Odoribacter splanchnicus</name>
    <dbReference type="NCBI Taxonomy" id="28118"/>
    <lineage>
        <taxon>Bacteria</taxon>
        <taxon>Pseudomonadati</taxon>
        <taxon>Bacteroidota</taxon>
        <taxon>Bacteroidia</taxon>
        <taxon>Bacteroidales</taxon>
        <taxon>Odoribacteraceae</taxon>
        <taxon>Odoribacter</taxon>
    </lineage>
</organism>
<dbReference type="Pfam" id="PF13944">
    <property type="entry name" value="Calycin_like"/>
    <property type="match status" value="1"/>
</dbReference>
<dbReference type="Gene3D" id="2.60.40.2340">
    <property type="match status" value="1"/>
</dbReference>
<dbReference type="InterPro" id="IPR024311">
    <property type="entry name" value="Lipocalin-like"/>
</dbReference>
<dbReference type="Gene3D" id="2.40.128.350">
    <property type="match status" value="1"/>
</dbReference>
<evidence type="ECO:0000313" key="5">
    <source>
        <dbReference type="EMBL" id="RGU56772.1"/>
    </source>
</evidence>
<dbReference type="Proteomes" id="UP000284243">
    <property type="component" value="Unassembled WGS sequence"/>
</dbReference>
<dbReference type="Proteomes" id="UP001212263">
    <property type="component" value="Unassembled WGS sequence"/>
</dbReference>